<evidence type="ECO:0000313" key="2">
    <source>
        <dbReference type="Proteomes" id="UP000789570"/>
    </source>
</evidence>
<organism evidence="1 2">
    <name type="scientific">Funneliformis caledonium</name>
    <dbReference type="NCBI Taxonomy" id="1117310"/>
    <lineage>
        <taxon>Eukaryota</taxon>
        <taxon>Fungi</taxon>
        <taxon>Fungi incertae sedis</taxon>
        <taxon>Mucoromycota</taxon>
        <taxon>Glomeromycotina</taxon>
        <taxon>Glomeromycetes</taxon>
        <taxon>Glomerales</taxon>
        <taxon>Glomeraceae</taxon>
        <taxon>Funneliformis</taxon>
    </lineage>
</organism>
<gene>
    <name evidence="1" type="ORF">FCALED_LOCUS17600</name>
</gene>
<dbReference type="OrthoDB" id="2410473at2759"/>
<proteinExistence type="predicted"/>
<keyword evidence="2" id="KW-1185">Reference proteome</keyword>
<sequence length="50" mass="5850">RIKAAIKLYEQNDDYIQEFDKNELLPILAQNGYHSIEQSDSDDVSRQKLP</sequence>
<feature type="non-terminal residue" evidence="1">
    <location>
        <position position="50"/>
    </location>
</feature>
<feature type="non-terminal residue" evidence="1">
    <location>
        <position position="1"/>
    </location>
</feature>
<protein>
    <submittedName>
        <fullName evidence="1">12157_t:CDS:1</fullName>
    </submittedName>
</protein>
<dbReference type="EMBL" id="CAJVPQ010027954">
    <property type="protein sequence ID" value="CAG8772129.1"/>
    <property type="molecule type" value="Genomic_DNA"/>
</dbReference>
<accession>A0A9N9JAB6</accession>
<dbReference type="AlphaFoldDB" id="A0A9N9JAB6"/>
<dbReference type="Proteomes" id="UP000789570">
    <property type="component" value="Unassembled WGS sequence"/>
</dbReference>
<evidence type="ECO:0000313" key="1">
    <source>
        <dbReference type="EMBL" id="CAG8772129.1"/>
    </source>
</evidence>
<name>A0A9N9JAB6_9GLOM</name>
<reference evidence="1" key="1">
    <citation type="submission" date="2021-06" db="EMBL/GenBank/DDBJ databases">
        <authorList>
            <person name="Kallberg Y."/>
            <person name="Tangrot J."/>
            <person name="Rosling A."/>
        </authorList>
    </citation>
    <scope>NUCLEOTIDE SEQUENCE</scope>
    <source>
        <strain evidence="1">UK204</strain>
    </source>
</reference>
<comment type="caution">
    <text evidence="1">The sequence shown here is derived from an EMBL/GenBank/DDBJ whole genome shotgun (WGS) entry which is preliminary data.</text>
</comment>